<dbReference type="PANTHER" id="PTHR11877">
    <property type="entry name" value="HYDROXYMETHYLGLUTARYL-COA SYNTHASE"/>
    <property type="match status" value="1"/>
</dbReference>
<feature type="domain" description="Chalcone/stilbene synthase C-terminal" evidence="5">
    <location>
        <begin position="228"/>
        <end position="349"/>
    </location>
</feature>
<dbReference type="InterPro" id="IPR011141">
    <property type="entry name" value="Polyketide_synthase_type-III"/>
</dbReference>
<dbReference type="InterPro" id="IPR012328">
    <property type="entry name" value="Chalcone/stilbene_synt_C"/>
</dbReference>
<dbReference type="PIRSF" id="PIRSF000451">
    <property type="entry name" value="PKS_III"/>
    <property type="match status" value="1"/>
</dbReference>
<dbReference type="Pfam" id="PF00195">
    <property type="entry name" value="Chal_sti_synt_N"/>
    <property type="match status" value="1"/>
</dbReference>
<dbReference type="PANTHER" id="PTHR11877:SF46">
    <property type="entry name" value="TYPE III POLYKETIDE SYNTHASE A"/>
    <property type="match status" value="1"/>
</dbReference>
<dbReference type="RefSeq" id="WP_015691776.1">
    <property type="nucleotide sequence ID" value="NC_016940.1"/>
</dbReference>
<dbReference type="KEGG" id="sgn:SGRA_1404"/>
<dbReference type="AlphaFoldDB" id="H6L6J7"/>
<evidence type="ECO:0000256" key="3">
    <source>
        <dbReference type="PIRSR" id="PIRSR000451-1"/>
    </source>
</evidence>
<dbReference type="Gene3D" id="3.40.47.10">
    <property type="match status" value="2"/>
</dbReference>
<evidence type="ECO:0000256" key="1">
    <source>
        <dbReference type="ARBA" id="ARBA00005531"/>
    </source>
</evidence>
<dbReference type="CDD" id="cd00831">
    <property type="entry name" value="CHS_like"/>
    <property type="match status" value="1"/>
</dbReference>
<dbReference type="EMBL" id="CP002831">
    <property type="protein sequence ID" value="AFC24139.1"/>
    <property type="molecule type" value="Genomic_DNA"/>
</dbReference>
<keyword evidence="2 6" id="KW-0808">Transferase</keyword>
<comment type="similarity">
    <text evidence="1">Belongs to the thiolase-like superfamily. Chalcone/stilbene synthases family.</text>
</comment>
<evidence type="ECO:0000313" key="6">
    <source>
        <dbReference type="EMBL" id="AFC24139.1"/>
    </source>
</evidence>
<accession>H6L6J7</accession>
<evidence type="ECO:0000313" key="7">
    <source>
        <dbReference type="Proteomes" id="UP000007519"/>
    </source>
</evidence>
<feature type="domain" description="Chalcone/stilbene synthase N-terminal" evidence="4">
    <location>
        <begin position="24"/>
        <end position="203"/>
    </location>
</feature>
<dbReference type="HOGENOM" id="CLU_034992_0_1_10"/>
<dbReference type="GO" id="GO:0016210">
    <property type="term" value="F:naringenin-chalcone synthase activity"/>
    <property type="evidence" value="ECO:0007669"/>
    <property type="project" value="UniProtKB-EC"/>
</dbReference>
<organism evidence="6 7">
    <name type="scientific">Saprospira grandis (strain Lewin)</name>
    <dbReference type="NCBI Taxonomy" id="984262"/>
    <lineage>
        <taxon>Bacteria</taxon>
        <taxon>Pseudomonadati</taxon>
        <taxon>Bacteroidota</taxon>
        <taxon>Saprospiria</taxon>
        <taxon>Saprospirales</taxon>
        <taxon>Saprospiraceae</taxon>
        <taxon>Saprospira</taxon>
    </lineage>
</organism>
<gene>
    <name evidence="6" type="primary">bcsA</name>
    <name evidence="6" type="ordered locus">SGRA_1404</name>
</gene>
<dbReference type="SUPFAM" id="SSF53901">
    <property type="entry name" value="Thiolase-like"/>
    <property type="match status" value="2"/>
</dbReference>
<dbReference type="OrthoDB" id="9786288at2"/>
<reference evidence="6 7" key="1">
    <citation type="journal article" date="2012" name="Stand. Genomic Sci.">
        <title>Complete genome sequencing and analysis of Saprospira grandis str. Lewin, a predatory marine bacterium.</title>
        <authorList>
            <person name="Saw J.H."/>
            <person name="Yuryev A."/>
            <person name="Kanbe M."/>
            <person name="Hou S."/>
            <person name="Young A.G."/>
            <person name="Aizawa S."/>
            <person name="Alam M."/>
        </authorList>
    </citation>
    <scope>NUCLEOTIDE SEQUENCE [LARGE SCALE GENOMIC DNA]</scope>
    <source>
        <strain evidence="6 7">Lewin</strain>
    </source>
</reference>
<name>H6L6J7_SAPGL</name>
<dbReference type="InterPro" id="IPR016039">
    <property type="entry name" value="Thiolase-like"/>
</dbReference>
<keyword evidence="6" id="KW-0012">Acyltransferase</keyword>
<evidence type="ECO:0000259" key="4">
    <source>
        <dbReference type="Pfam" id="PF00195"/>
    </source>
</evidence>
<feature type="active site" description="Acyl-thioester intermediate" evidence="3">
    <location>
        <position position="143"/>
    </location>
</feature>
<dbReference type="STRING" id="984262.SGRA_1404"/>
<proteinExistence type="inferred from homology"/>
<dbReference type="eggNOG" id="COG3424">
    <property type="taxonomic scope" value="Bacteria"/>
</dbReference>
<dbReference type="Proteomes" id="UP000007519">
    <property type="component" value="Chromosome"/>
</dbReference>
<evidence type="ECO:0000256" key="2">
    <source>
        <dbReference type="ARBA" id="ARBA00022679"/>
    </source>
</evidence>
<sequence>MSIKILSTHKALPPYSRSTADILPYIDLWLQAKGQDERFRRKVERIFRYAQVDRRYSIMDIEEVFQQTSFEEKNARYAEEYTLLTQQAVEGALKKANLQPTDIDIIISVSCTGIMIPSIDAYLINALRMRQDIMRLPVTEMGCAGGTSALIYAYNLLLANPGKRAAIVAFESPTATFQQDDMSMVNMVSAAIFGDGAVCTILGPSEELKPAIIAGEMYHFYDEIDMMGFKLRNTGLQMILDKEVPNKIERHFKSVLFPFIEKNGLTIEEIEHLIFHPGGKKIVQMVEGLFADLGKNIEETKEVLRLYGNMSSATVLYVLERYLEKEIAAGEKGLMLSFGPGFSAQRLLLNWE</sequence>
<protein>
    <submittedName>
        <fullName evidence="6">Chalcone and stilbene synthase domain protein</fullName>
        <ecNumber evidence="6">2.3.1.74</ecNumber>
    </submittedName>
</protein>
<dbReference type="Pfam" id="PF02797">
    <property type="entry name" value="Chal_sti_synt_C"/>
    <property type="match status" value="1"/>
</dbReference>
<dbReference type="GO" id="GO:0030639">
    <property type="term" value="P:polyketide biosynthetic process"/>
    <property type="evidence" value="ECO:0007669"/>
    <property type="project" value="TreeGrafter"/>
</dbReference>
<evidence type="ECO:0000259" key="5">
    <source>
        <dbReference type="Pfam" id="PF02797"/>
    </source>
</evidence>
<dbReference type="EC" id="2.3.1.74" evidence="6"/>
<keyword evidence="7" id="KW-1185">Reference proteome</keyword>
<dbReference type="InterPro" id="IPR001099">
    <property type="entry name" value="Chalcone/stilbene_synt_N"/>
</dbReference>